<evidence type="ECO:0000256" key="3">
    <source>
        <dbReference type="ARBA" id="ARBA00022801"/>
    </source>
</evidence>
<dbReference type="PROSITE" id="PS50240">
    <property type="entry name" value="TRYPSIN_DOM"/>
    <property type="match status" value="1"/>
</dbReference>
<keyword evidence="3 6" id="KW-0378">Hydrolase</keyword>
<dbReference type="Pfam" id="PF00089">
    <property type="entry name" value="Trypsin"/>
    <property type="match status" value="1"/>
</dbReference>
<dbReference type="InterPro" id="IPR009003">
    <property type="entry name" value="Peptidase_S1_PA"/>
</dbReference>
<dbReference type="Gene3D" id="2.40.10.10">
    <property type="entry name" value="Trypsin-like serine proteases"/>
    <property type="match status" value="2"/>
</dbReference>
<evidence type="ECO:0000313" key="8">
    <source>
        <dbReference type="Proteomes" id="UP000504640"/>
    </source>
</evidence>
<evidence type="ECO:0000256" key="2">
    <source>
        <dbReference type="ARBA" id="ARBA00022729"/>
    </source>
</evidence>
<dbReference type="InterPro" id="IPR043504">
    <property type="entry name" value="Peptidase_S1_PA_chymotrypsin"/>
</dbReference>
<dbReference type="InterPro" id="IPR033116">
    <property type="entry name" value="TRYPSIN_SER"/>
</dbReference>
<dbReference type="FunFam" id="2.40.10.10:FF:000024">
    <property type="entry name" value="Serine protease 53"/>
    <property type="match status" value="1"/>
</dbReference>
<dbReference type="PANTHER" id="PTHR24256">
    <property type="entry name" value="TRYPTASE-RELATED"/>
    <property type="match status" value="1"/>
</dbReference>
<protein>
    <submittedName>
        <fullName evidence="9">Mastin-like</fullName>
    </submittedName>
</protein>
<accession>A0A6J3H1P1</accession>
<dbReference type="GeneID" id="116542870"/>
<comment type="similarity">
    <text evidence="5">Belongs to the peptidase S1 family. CLIP subfamily.</text>
</comment>
<dbReference type="InterPro" id="IPR018114">
    <property type="entry name" value="TRYPSIN_HIS"/>
</dbReference>
<dbReference type="InterPro" id="IPR001314">
    <property type="entry name" value="Peptidase_S1A"/>
</dbReference>
<proteinExistence type="inferred from homology"/>
<feature type="domain" description="Peptidase S1" evidence="7">
    <location>
        <begin position="1"/>
        <end position="224"/>
    </location>
</feature>
<dbReference type="InterPro" id="IPR051487">
    <property type="entry name" value="Ser/Thr_Proteases_Immune/Dev"/>
</dbReference>
<dbReference type="PROSITE" id="PS00135">
    <property type="entry name" value="TRYPSIN_SER"/>
    <property type="match status" value="1"/>
</dbReference>
<dbReference type="InterPro" id="IPR001254">
    <property type="entry name" value="Trypsin_dom"/>
</dbReference>
<reference evidence="9" key="1">
    <citation type="submission" date="2025-08" db="UniProtKB">
        <authorList>
            <consortium name="RefSeq"/>
        </authorList>
    </citation>
    <scope>IDENTIFICATION</scope>
    <source>
        <tissue evidence="9">Blood</tissue>
    </source>
</reference>
<dbReference type="SUPFAM" id="SSF50494">
    <property type="entry name" value="Trypsin-like serine proteases"/>
    <property type="match status" value="1"/>
</dbReference>
<dbReference type="AlphaFoldDB" id="A0A6J3H1P1"/>
<dbReference type="RefSeq" id="XP_032123920.1">
    <property type="nucleotide sequence ID" value="XM_032268029.1"/>
</dbReference>
<evidence type="ECO:0000256" key="6">
    <source>
        <dbReference type="RuleBase" id="RU363034"/>
    </source>
</evidence>
<evidence type="ECO:0000256" key="1">
    <source>
        <dbReference type="ARBA" id="ARBA00022670"/>
    </source>
</evidence>
<name>A0A6J3H1P1_SAPAP</name>
<evidence type="ECO:0000256" key="4">
    <source>
        <dbReference type="ARBA" id="ARBA00023157"/>
    </source>
</evidence>
<evidence type="ECO:0000313" key="9">
    <source>
        <dbReference type="RefSeq" id="XP_032123920.1"/>
    </source>
</evidence>
<dbReference type="GO" id="GO:0006508">
    <property type="term" value="P:proteolysis"/>
    <property type="evidence" value="ECO:0007669"/>
    <property type="project" value="UniProtKB-KW"/>
</dbReference>
<sequence>MKKGKWEHICGGSLIHRKWVLTAAHCLGPEELEACAFRVQVGQLRLYADDQQTKVAEILRHPQYNESLAARGGADIALLKLEAPVPLSERVHPVSLPPASLDVPSGKTCWVTGWGDIAGNRPLPWPYQLQEVDVPIVGNEECDGEYRNQSLDSTGRVIQDDMLCAGSEGRDSCQGDSGGPLVCRWNCSWVQVGVVSWGYLCGKGYPGVYTRVMSYLSWIRQYVPRFPGP</sequence>
<evidence type="ECO:0000259" key="7">
    <source>
        <dbReference type="PROSITE" id="PS50240"/>
    </source>
</evidence>
<evidence type="ECO:0000256" key="5">
    <source>
        <dbReference type="ARBA" id="ARBA00024195"/>
    </source>
</evidence>
<dbReference type="SMART" id="SM00020">
    <property type="entry name" value="Tryp_SPc"/>
    <property type="match status" value="1"/>
</dbReference>
<dbReference type="PROSITE" id="PS00134">
    <property type="entry name" value="TRYPSIN_HIS"/>
    <property type="match status" value="1"/>
</dbReference>
<keyword evidence="8" id="KW-1185">Reference proteome</keyword>
<dbReference type="GO" id="GO:0004252">
    <property type="term" value="F:serine-type endopeptidase activity"/>
    <property type="evidence" value="ECO:0007669"/>
    <property type="project" value="InterPro"/>
</dbReference>
<organism evidence="8 9">
    <name type="scientific">Sapajus apella</name>
    <name type="common">Brown-capped capuchin</name>
    <name type="synonym">Cebus apella</name>
    <dbReference type="NCBI Taxonomy" id="9515"/>
    <lineage>
        <taxon>Eukaryota</taxon>
        <taxon>Metazoa</taxon>
        <taxon>Chordata</taxon>
        <taxon>Craniata</taxon>
        <taxon>Vertebrata</taxon>
        <taxon>Euteleostomi</taxon>
        <taxon>Mammalia</taxon>
        <taxon>Eutheria</taxon>
        <taxon>Euarchontoglires</taxon>
        <taxon>Primates</taxon>
        <taxon>Haplorrhini</taxon>
        <taxon>Platyrrhini</taxon>
        <taxon>Cebidae</taxon>
        <taxon>Cebinae</taxon>
        <taxon>Sapajus</taxon>
    </lineage>
</organism>
<keyword evidence="2" id="KW-0732">Signal</keyword>
<keyword evidence="6" id="KW-0720">Serine protease</keyword>
<keyword evidence="4" id="KW-1015">Disulfide bond</keyword>
<dbReference type="Proteomes" id="UP000504640">
    <property type="component" value="Unplaced"/>
</dbReference>
<dbReference type="PRINTS" id="PR00722">
    <property type="entry name" value="CHYMOTRYPSIN"/>
</dbReference>
<keyword evidence="1 6" id="KW-0645">Protease</keyword>
<gene>
    <name evidence="9" type="primary">LOC116542870</name>
</gene>
<dbReference type="CDD" id="cd00190">
    <property type="entry name" value="Tryp_SPc"/>
    <property type="match status" value="1"/>
</dbReference>